<evidence type="ECO:0000259" key="1">
    <source>
        <dbReference type="Pfam" id="PF14655"/>
    </source>
</evidence>
<feature type="domain" description="Rab3-GAP regulatory subunit N-terminal" evidence="1">
    <location>
        <begin position="33"/>
        <end position="438"/>
    </location>
</feature>
<accession>A0A8T2U0C6</accession>
<protein>
    <recommendedName>
        <fullName evidence="1">Rab3-GAP regulatory subunit N-terminal domain-containing protein</fullName>
    </recommendedName>
</protein>
<dbReference type="Proteomes" id="UP000825935">
    <property type="component" value="Chromosome 10"/>
</dbReference>
<evidence type="ECO:0000313" key="3">
    <source>
        <dbReference type="Proteomes" id="UP000825935"/>
    </source>
</evidence>
<dbReference type="PANTHER" id="PTHR12472:SF0">
    <property type="entry name" value="RAB3 GTPASE-ACTIVATING PROTEIN NON-CATALYTIC SUBUNIT"/>
    <property type="match status" value="1"/>
</dbReference>
<dbReference type="AlphaFoldDB" id="A0A8T2U0C6"/>
<dbReference type="EMBL" id="CM035415">
    <property type="protein sequence ID" value="KAH7427283.1"/>
    <property type="molecule type" value="Genomic_DNA"/>
</dbReference>
<dbReference type="InterPro" id="IPR026059">
    <property type="entry name" value="Rab3GAP2"/>
</dbReference>
<keyword evidence="3" id="KW-1185">Reference proteome</keyword>
<dbReference type="OrthoDB" id="360390at2759"/>
<dbReference type="OMA" id="QKPQPFA"/>
<name>A0A8T2U0C6_CERRI</name>
<dbReference type="InterPro" id="IPR032839">
    <property type="entry name" value="RAB3GAP_N"/>
</dbReference>
<dbReference type="Pfam" id="PF14655">
    <property type="entry name" value="RAB3GAP2_N"/>
    <property type="match status" value="1"/>
</dbReference>
<gene>
    <name evidence="2" type="ORF">KP509_10G037300</name>
</gene>
<proteinExistence type="predicted"/>
<evidence type="ECO:0000313" key="2">
    <source>
        <dbReference type="EMBL" id="KAH7427283.1"/>
    </source>
</evidence>
<reference evidence="2" key="1">
    <citation type="submission" date="2021-08" db="EMBL/GenBank/DDBJ databases">
        <title>WGS assembly of Ceratopteris richardii.</title>
        <authorList>
            <person name="Marchant D.B."/>
            <person name="Chen G."/>
            <person name="Jenkins J."/>
            <person name="Shu S."/>
            <person name="Leebens-Mack J."/>
            <person name="Grimwood J."/>
            <person name="Schmutz J."/>
            <person name="Soltis P."/>
            <person name="Soltis D."/>
            <person name="Chen Z.-H."/>
        </authorList>
    </citation>
    <scope>NUCLEOTIDE SEQUENCE</scope>
    <source>
        <strain evidence="2">Whitten #5841</strain>
        <tissue evidence="2">Leaf</tissue>
    </source>
</reference>
<comment type="caution">
    <text evidence="2">The sequence shown here is derived from an EMBL/GenBank/DDBJ whole genome shotgun (WGS) entry which is preliminary data.</text>
</comment>
<dbReference type="PANTHER" id="PTHR12472">
    <property type="entry name" value="RAB3-GAP REGULATORY DOMAIN"/>
    <property type="match status" value="1"/>
</dbReference>
<organism evidence="2 3">
    <name type="scientific">Ceratopteris richardii</name>
    <name type="common">Triangle waterfern</name>
    <dbReference type="NCBI Taxonomy" id="49495"/>
    <lineage>
        <taxon>Eukaryota</taxon>
        <taxon>Viridiplantae</taxon>
        <taxon>Streptophyta</taxon>
        <taxon>Embryophyta</taxon>
        <taxon>Tracheophyta</taxon>
        <taxon>Polypodiopsida</taxon>
        <taxon>Polypodiidae</taxon>
        <taxon>Polypodiales</taxon>
        <taxon>Pteridineae</taxon>
        <taxon>Pteridaceae</taxon>
        <taxon>Parkerioideae</taxon>
        <taxon>Ceratopteris</taxon>
    </lineage>
</organism>
<sequence length="477" mass="52392">MNLGGKKRPQGTRHAGFVVSDLSSVGAGSLEGWIQNPSLLMAMSDRLFAFAKGAYSLIVGWEGPAAEDEGSAPPPVEIRLPMGSSSKSSQEPLHVQFTAIQWLSFHKYSFLALGTSQGSILFYSTAGSLLHRQVFQDTPVLQLRARGNWDKSSQRSSVEELCVVYAKAIVRIDTIDLQPLLHRCLQNAESRAYKGLSEDVFDDKNRIAHQVWNVSRNLGGTSSCIDGAITGVMPPPLLEHQSTQRYFCAITVGSDCALAAHRLSEDRTSSLVNFLIKKIMPATVSTVSALAKFVWRSSDNQEAPEYRPPEVKPQEFGRASLITTLKDRPRHGEKIALSPSGGMAAITDSLGRILLVDTQALVVIRLWKGYRDAECFFIEVPVTGNPSVGTPSHKGITKQDLVLCLAIHAPRREVVEVWKLRDGPRISIVKCERGCRVIQPVYRFHGSDYDTDSGYSPSEAYIFNGDSGHLTVISPRI</sequence>